<proteinExistence type="predicted"/>
<dbReference type="Proteomes" id="UP000663888">
    <property type="component" value="Unassembled WGS sequence"/>
</dbReference>
<evidence type="ECO:0000313" key="4">
    <source>
        <dbReference type="Proteomes" id="UP000663888"/>
    </source>
</evidence>
<organism evidence="2 4">
    <name type="scientific">Rhizoctonia solani</name>
    <dbReference type="NCBI Taxonomy" id="456999"/>
    <lineage>
        <taxon>Eukaryota</taxon>
        <taxon>Fungi</taxon>
        <taxon>Dikarya</taxon>
        <taxon>Basidiomycota</taxon>
        <taxon>Agaricomycotina</taxon>
        <taxon>Agaricomycetes</taxon>
        <taxon>Cantharellales</taxon>
        <taxon>Ceratobasidiaceae</taxon>
        <taxon>Rhizoctonia</taxon>
    </lineage>
</organism>
<protein>
    <submittedName>
        <fullName evidence="2">Uncharacterized protein</fullName>
    </submittedName>
</protein>
<dbReference type="AlphaFoldDB" id="A0A8H3CPY5"/>
<dbReference type="EMBL" id="CAJMWY010003985">
    <property type="protein sequence ID" value="CAE6513271.1"/>
    <property type="molecule type" value="Genomic_DNA"/>
</dbReference>
<accession>A0A8H3CPY5</accession>
<dbReference type="EMBL" id="CAJMWX010001496">
    <property type="protein sequence ID" value="CAE6492110.1"/>
    <property type="molecule type" value="Genomic_DNA"/>
</dbReference>
<gene>
    <name evidence="2" type="ORF">RDB_LOCUS141819</name>
    <name evidence="3" type="ORF">RDB_LOCUS142027</name>
</gene>
<dbReference type="Proteomes" id="UP000663861">
    <property type="component" value="Unassembled WGS sequence"/>
</dbReference>
<evidence type="ECO:0000313" key="3">
    <source>
        <dbReference type="EMBL" id="CAE6513271.1"/>
    </source>
</evidence>
<feature type="compositionally biased region" description="Pro residues" evidence="1">
    <location>
        <begin position="49"/>
        <end position="63"/>
    </location>
</feature>
<name>A0A8H3CPY5_9AGAM</name>
<reference evidence="2" key="1">
    <citation type="submission" date="2021-01" db="EMBL/GenBank/DDBJ databases">
        <authorList>
            <person name="Kaushik A."/>
        </authorList>
    </citation>
    <scope>NUCLEOTIDE SEQUENCE</scope>
    <source>
        <strain evidence="2">AG4-R118</strain>
        <strain evidence="3">AG4-RS23</strain>
    </source>
</reference>
<evidence type="ECO:0000313" key="2">
    <source>
        <dbReference type="EMBL" id="CAE6492110.1"/>
    </source>
</evidence>
<comment type="caution">
    <text evidence="2">The sequence shown here is derived from an EMBL/GenBank/DDBJ whole genome shotgun (WGS) entry which is preliminary data.</text>
</comment>
<sequence>MSSAKRSSVQYIGSENSFIDVDPDSDCDYDVVILSSDEDNGAEPDARQTPPPLHQSPEPPRPSTPTIDDGDEEELRLVDQTDMKSMCDGAVAALNAKFHMQRETLEENHKAVVATNVNRLKRDHDVFRGSSPDPDSPRAKERKELIDLEKRAAKCRRKHQLKELQQQQARDVGNLKWTYGLRSLADPDD</sequence>
<feature type="region of interest" description="Disordered" evidence="1">
    <location>
        <begin position="31"/>
        <end position="72"/>
    </location>
</feature>
<evidence type="ECO:0000256" key="1">
    <source>
        <dbReference type="SAM" id="MobiDB-lite"/>
    </source>
</evidence>